<feature type="compositionally biased region" description="Polar residues" evidence="1">
    <location>
        <begin position="14"/>
        <end position="31"/>
    </location>
</feature>
<feature type="non-terminal residue" evidence="2">
    <location>
        <position position="1"/>
    </location>
</feature>
<evidence type="ECO:0000256" key="1">
    <source>
        <dbReference type="SAM" id="MobiDB-lite"/>
    </source>
</evidence>
<dbReference type="Proteomes" id="UP001529510">
    <property type="component" value="Unassembled WGS sequence"/>
</dbReference>
<reference evidence="2 3" key="1">
    <citation type="submission" date="2024-05" db="EMBL/GenBank/DDBJ databases">
        <title>Genome sequencing and assembly of Indian major carp, Cirrhinus mrigala (Hamilton, 1822).</title>
        <authorList>
            <person name="Mohindra V."/>
            <person name="Chowdhury L.M."/>
            <person name="Lal K."/>
            <person name="Jena J.K."/>
        </authorList>
    </citation>
    <scope>NUCLEOTIDE SEQUENCE [LARGE SCALE GENOMIC DNA]</scope>
    <source>
        <strain evidence="2">CM1030</strain>
        <tissue evidence="2">Blood</tissue>
    </source>
</reference>
<dbReference type="EMBL" id="JAMKFB020000011">
    <property type="protein sequence ID" value="KAL0181679.1"/>
    <property type="molecule type" value="Genomic_DNA"/>
</dbReference>
<evidence type="ECO:0008006" key="4">
    <source>
        <dbReference type="Google" id="ProtNLM"/>
    </source>
</evidence>
<feature type="non-terminal residue" evidence="2">
    <location>
        <position position="63"/>
    </location>
</feature>
<proteinExistence type="predicted"/>
<comment type="caution">
    <text evidence="2">The sequence shown here is derived from an EMBL/GenBank/DDBJ whole genome shotgun (WGS) entry which is preliminary data.</text>
</comment>
<sequence length="63" mass="6420">TNVISCLTVHDSDSSTASPLTPKPQNSHLGLQSSRLPKSLAVVAPSVKAQPVESSISAKIPAA</sequence>
<keyword evidence="3" id="KW-1185">Reference proteome</keyword>
<evidence type="ECO:0000313" key="2">
    <source>
        <dbReference type="EMBL" id="KAL0181679.1"/>
    </source>
</evidence>
<feature type="region of interest" description="Disordered" evidence="1">
    <location>
        <begin position="1"/>
        <end position="31"/>
    </location>
</feature>
<accession>A0ABD0Q643</accession>
<dbReference type="AlphaFoldDB" id="A0ABD0Q643"/>
<organism evidence="2 3">
    <name type="scientific">Cirrhinus mrigala</name>
    <name type="common">Mrigala</name>
    <dbReference type="NCBI Taxonomy" id="683832"/>
    <lineage>
        <taxon>Eukaryota</taxon>
        <taxon>Metazoa</taxon>
        <taxon>Chordata</taxon>
        <taxon>Craniata</taxon>
        <taxon>Vertebrata</taxon>
        <taxon>Euteleostomi</taxon>
        <taxon>Actinopterygii</taxon>
        <taxon>Neopterygii</taxon>
        <taxon>Teleostei</taxon>
        <taxon>Ostariophysi</taxon>
        <taxon>Cypriniformes</taxon>
        <taxon>Cyprinidae</taxon>
        <taxon>Labeoninae</taxon>
        <taxon>Labeonini</taxon>
        <taxon>Cirrhinus</taxon>
    </lineage>
</organism>
<gene>
    <name evidence="2" type="ORF">M9458_024085</name>
</gene>
<name>A0ABD0Q643_CIRMR</name>
<evidence type="ECO:0000313" key="3">
    <source>
        <dbReference type="Proteomes" id="UP001529510"/>
    </source>
</evidence>
<protein>
    <recommendedName>
        <fullName evidence="4">WW domain containing adaptor with coiled-coil</fullName>
    </recommendedName>
</protein>